<dbReference type="InterPro" id="IPR043128">
    <property type="entry name" value="Rev_trsase/Diguanyl_cyclase"/>
</dbReference>
<dbReference type="PANTHER" id="PTHR45138:SF9">
    <property type="entry name" value="DIGUANYLATE CYCLASE DGCM-RELATED"/>
    <property type="match status" value="1"/>
</dbReference>
<comment type="catalytic activity">
    <reaction evidence="2">
        <text>2 GTP = 3',3'-c-di-GMP + 2 diphosphate</text>
        <dbReference type="Rhea" id="RHEA:24898"/>
        <dbReference type="ChEBI" id="CHEBI:33019"/>
        <dbReference type="ChEBI" id="CHEBI:37565"/>
        <dbReference type="ChEBI" id="CHEBI:58805"/>
        <dbReference type="EC" id="2.7.7.65"/>
    </reaction>
</comment>
<evidence type="ECO:0000256" key="2">
    <source>
        <dbReference type="ARBA" id="ARBA00034247"/>
    </source>
</evidence>
<feature type="domain" description="GGDEF" evidence="5">
    <location>
        <begin position="225"/>
        <end position="359"/>
    </location>
</feature>
<keyword evidence="4" id="KW-1133">Transmembrane helix</keyword>
<gene>
    <name evidence="6" type="ORF">SAMN05660652_00994</name>
</gene>
<feature type="transmembrane region" description="Helical" evidence="4">
    <location>
        <begin position="155"/>
        <end position="175"/>
    </location>
</feature>
<dbReference type="STRING" id="83767.SAMN05660652_00994"/>
<evidence type="ECO:0000259" key="5">
    <source>
        <dbReference type="PROSITE" id="PS50887"/>
    </source>
</evidence>
<keyword evidence="4" id="KW-0472">Membrane</keyword>
<dbReference type="FunFam" id="3.30.70.270:FF:000001">
    <property type="entry name" value="Diguanylate cyclase domain protein"/>
    <property type="match status" value="1"/>
</dbReference>
<evidence type="ECO:0000256" key="4">
    <source>
        <dbReference type="SAM" id="Phobius"/>
    </source>
</evidence>
<feature type="region of interest" description="Disordered" evidence="3">
    <location>
        <begin position="347"/>
        <end position="376"/>
    </location>
</feature>
<organism evidence="6 7">
    <name type="scientific">Propionivibrio dicarboxylicus</name>
    <dbReference type="NCBI Taxonomy" id="83767"/>
    <lineage>
        <taxon>Bacteria</taxon>
        <taxon>Pseudomonadati</taxon>
        <taxon>Pseudomonadota</taxon>
        <taxon>Betaproteobacteria</taxon>
        <taxon>Rhodocyclales</taxon>
        <taxon>Rhodocyclaceae</taxon>
        <taxon>Propionivibrio</taxon>
    </lineage>
</organism>
<name>A0A1G7YFZ7_9RHOO</name>
<accession>A0A1G7YFZ7</accession>
<dbReference type="SUPFAM" id="SSF55073">
    <property type="entry name" value="Nucleotide cyclase"/>
    <property type="match status" value="1"/>
</dbReference>
<dbReference type="InterPro" id="IPR029787">
    <property type="entry name" value="Nucleotide_cyclase"/>
</dbReference>
<dbReference type="GO" id="GO:0052621">
    <property type="term" value="F:diguanylate cyclase activity"/>
    <property type="evidence" value="ECO:0007669"/>
    <property type="project" value="UniProtKB-EC"/>
</dbReference>
<proteinExistence type="predicted"/>
<dbReference type="NCBIfam" id="TIGR00254">
    <property type="entry name" value="GGDEF"/>
    <property type="match status" value="1"/>
</dbReference>
<protein>
    <recommendedName>
        <fullName evidence="1">diguanylate cyclase</fullName>
        <ecNumber evidence="1">2.7.7.65</ecNumber>
    </recommendedName>
</protein>
<dbReference type="PROSITE" id="PS50887">
    <property type="entry name" value="GGDEF"/>
    <property type="match status" value="1"/>
</dbReference>
<feature type="transmembrane region" description="Helical" evidence="4">
    <location>
        <begin position="110"/>
        <end position="143"/>
    </location>
</feature>
<keyword evidence="4" id="KW-0812">Transmembrane</keyword>
<dbReference type="PANTHER" id="PTHR45138">
    <property type="entry name" value="REGULATORY COMPONENTS OF SENSORY TRANSDUCTION SYSTEM"/>
    <property type="match status" value="1"/>
</dbReference>
<feature type="compositionally biased region" description="Polar residues" evidence="3">
    <location>
        <begin position="351"/>
        <end position="376"/>
    </location>
</feature>
<dbReference type="InterPro" id="IPR050469">
    <property type="entry name" value="Diguanylate_Cyclase"/>
</dbReference>
<dbReference type="EC" id="2.7.7.65" evidence="1"/>
<keyword evidence="7" id="KW-1185">Reference proteome</keyword>
<dbReference type="EMBL" id="FNCY01000002">
    <property type="protein sequence ID" value="SDG95373.1"/>
    <property type="molecule type" value="Genomic_DNA"/>
</dbReference>
<dbReference type="Gene3D" id="3.30.70.270">
    <property type="match status" value="1"/>
</dbReference>
<dbReference type="Pfam" id="PF00990">
    <property type="entry name" value="GGDEF"/>
    <property type="match status" value="1"/>
</dbReference>
<evidence type="ECO:0000313" key="7">
    <source>
        <dbReference type="Proteomes" id="UP000198607"/>
    </source>
</evidence>
<evidence type="ECO:0000313" key="6">
    <source>
        <dbReference type="EMBL" id="SDG95373.1"/>
    </source>
</evidence>
<dbReference type="Proteomes" id="UP000198607">
    <property type="component" value="Unassembled WGS sequence"/>
</dbReference>
<dbReference type="InterPro" id="IPR000160">
    <property type="entry name" value="GGDEF_dom"/>
</dbReference>
<dbReference type="SMART" id="SM00267">
    <property type="entry name" value="GGDEF"/>
    <property type="match status" value="1"/>
</dbReference>
<evidence type="ECO:0000256" key="3">
    <source>
        <dbReference type="SAM" id="MobiDB-lite"/>
    </source>
</evidence>
<dbReference type="AlphaFoldDB" id="A0A1G7YFZ7"/>
<evidence type="ECO:0000256" key="1">
    <source>
        <dbReference type="ARBA" id="ARBA00012528"/>
    </source>
</evidence>
<feature type="transmembrane region" description="Helical" evidence="4">
    <location>
        <begin position="81"/>
        <end position="104"/>
    </location>
</feature>
<dbReference type="RefSeq" id="WP_176785749.1">
    <property type="nucleotide sequence ID" value="NZ_FNCY01000002.1"/>
</dbReference>
<feature type="transmembrane region" description="Helical" evidence="4">
    <location>
        <begin position="26"/>
        <end position="44"/>
    </location>
</feature>
<reference evidence="6 7" key="1">
    <citation type="submission" date="2016-10" db="EMBL/GenBank/DDBJ databases">
        <authorList>
            <person name="de Groot N.N."/>
        </authorList>
    </citation>
    <scope>NUCLEOTIDE SEQUENCE [LARGE SCALE GENOMIC DNA]</scope>
    <source>
        <strain evidence="6 7">DSM 5885</strain>
    </source>
</reference>
<dbReference type="CDD" id="cd01949">
    <property type="entry name" value="GGDEF"/>
    <property type="match status" value="1"/>
</dbReference>
<sequence length="376" mass="41865">MNFRALLNGKVEFDDSEEYLEFRFRLLNAVMLTGIFFSALFVAIDLAGINSLGYRQLVATEINCAASVALFLTLRDHKKRFLPVAALFVAVNFLTFLSALVFALADELRVIWFFVCVISVYILLGVRAGIGVTLLTIVCIVFANRLIDAPFSGNAMTTLLISLSTMSVISCAYTLRTLSFFDRMRATTIKLRELAEKDPLTGVYNQRAYYQVTHKMISLAQRNGKPYSLLFIDLDHFKAINDGYGHEIGDAVLRNVANTLVTQLRQSDVLGRIGGEEFSIFLPDTPLIGATALAEKLRKEIAQHSHRLDDSQSIHVTVSIGVAGHRLADRSIADIQRRADRFMYQAKRQGRNQTVAESDPLGQSANDEQIDASTLQ</sequence>